<dbReference type="GO" id="GO:0070125">
    <property type="term" value="P:mitochondrial translational elongation"/>
    <property type="evidence" value="ECO:0007669"/>
    <property type="project" value="TreeGrafter"/>
</dbReference>
<dbReference type="GO" id="GO:0005739">
    <property type="term" value="C:mitochondrion"/>
    <property type="evidence" value="ECO:0007669"/>
    <property type="project" value="UniProtKB-SubCell"/>
</dbReference>
<feature type="domain" description="Translation elongation factor EFTs/EF1B dimerisation" evidence="4">
    <location>
        <begin position="3"/>
        <end position="60"/>
    </location>
</feature>
<keyword evidence="2 3" id="KW-0648">Protein biosynthesis</keyword>
<protein>
    <recommendedName>
        <fullName evidence="3">Elongation factor Ts, mitochondrial</fullName>
        <shortName evidence="3">EF-Ts</shortName>
        <shortName evidence="3">EF-TsMt</shortName>
    </recommendedName>
</protein>
<accession>A0AAD7VHF9</accession>
<dbReference type="Gene3D" id="1.10.286.20">
    <property type="match status" value="1"/>
</dbReference>
<gene>
    <name evidence="3" type="primary">EFTS</name>
    <name evidence="5" type="ORF">O6P43_005656</name>
</gene>
<dbReference type="HAMAP" id="MF_00050">
    <property type="entry name" value="EF_Ts"/>
    <property type="match status" value="1"/>
</dbReference>
<dbReference type="PANTHER" id="PTHR11741:SF0">
    <property type="entry name" value="ELONGATION FACTOR TS, MITOCHONDRIAL"/>
    <property type="match status" value="1"/>
</dbReference>
<dbReference type="Pfam" id="PF00889">
    <property type="entry name" value="EF_TS"/>
    <property type="match status" value="1"/>
</dbReference>
<dbReference type="AlphaFoldDB" id="A0AAD7VHF9"/>
<evidence type="ECO:0000313" key="6">
    <source>
        <dbReference type="Proteomes" id="UP001163823"/>
    </source>
</evidence>
<dbReference type="InterPro" id="IPR036402">
    <property type="entry name" value="EF-Ts_dimer_sf"/>
</dbReference>
<evidence type="ECO:0000259" key="4">
    <source>
        <dbReference type="Pfam" id="PF00889"/>
    </source>
</evidence>
<keyword evidence="1 3" id="KW-0251">Elongation factor</keyword>
<dbReference type="Gene3D" id="3.30.479.20">
    <property type="entry name" value="Elongation factor Ts, dimerisation domain"/>
    <property type="match status" value="1"/>
</dbReference>
<comment type="similarity">
    <text evidence="3">Belongs to the EF-Ts family.</text>
</comment>
<evidence type="ECO:0000256" key="2">
    <source>
        <dbReference type="ARBA" id="ARBA00022917"/>
    </source>
</evidence>
<proteinExistence type="inferred from homology"/>
<organism evidence="5 6">
    <name type="scientific">Quillaja saponaria</name>
    <name type="common">Soap bark tree</name>
    <dbReference type="NCBI Taxonomy" id="32244"/>
    <lineage>
        <taxon>Eukaryota</taxon>
        <taxon>Viridiplantae</taxon>
        <taxon>Streptophyta</taxon>
        <taxon>Embryophyta</taxon>
        <taxon>Tracheophyta</taxon>
        <taxon>Spermatophyta</taxon>
        <taxon>Magnoliopsida</taxon>
        <taxon>eudicotyledons</taxon>
        <taxon>Gunneridae</taxon>
        <taxon>Pentapetalae</taxon>
        <taxon>rosids</taxon>
        <taxon>fabids</taxon>
        <taxon>Fabales</taxon>
        <taxon>Quillajaceae</taxon>
        <taxon>Quillaja</taxon>
    </lineage>
</organism>
<dbReference type="InterPro" id="IPR014039">
    <property type="entry name" value="Transl_elong_EFTs/EF1B_dimer"/>
</dbReference>
<comment type="caution">
    <text evidence="5">The sequence shown here is derived from an EMBL/GenBank/DDBJ whole genome shotgun (WGS) entry which is preliminary data.</text>
</comment>
<dbReference type="KEGG" id="qsa:O6P43_005656"/>
<comment type="function">
    <text evidence="3">Associates with the EF-Tu.GDP complex and induces the exchange of GDP to GTP. It remains bound to the aminoacyl-tRNA.EF-Tu.GTP complex up to the GTP hydrolysis stage on the ribosome.</text>
</comment>
<dbReference type="GO" id="GO:0003746">
    <property type="term" value="F:translation elongation factor activity"/>
    <property type="evidence" value="ECO:0007669"/>
    <property type="project" value="UniProtKB-UniRule"/>
</dbReference>
<dbReference type="SUPFAM" id="SSF54713">
    <property type="entry name" value="Elongation factor Ts (EF-Ts), dimerisation domain"/>
    <property type="match status" value="1"/>
</dbReference>
<evidence type="ECO:0000313" key="5">
    <source>
        <dbReference type="EMBL" id="KAJ7975789.1"/>
    </source>
</evidence>
<evidence type="ECO:0000256" key="3">
    <source>
        <dbReference type="HAMAP-Rule" id="MF_03135"/>
    </source>
</evidence>
<evidence type="ECO:0000256" key="1">
    <source>
        <dbReference type="ARBA" id="ARBA00022768"/>
    </source>
</evidence>
<name>A0AAD7VHF9_QUISA</name>
<keyword evidence="3" id="KW-0496">Mitochondrion</keyword>
<dbReference type="InterPro" id="IPR001816">
    <property type="entry name" value="Transl_elong_EFTs/EF1B"/>
</dbReference>
<reference evidence="5" key="1">
    <citation type="journal article" date="2023" name="Science">
        <title>Elucidation of the pathway for biosynthesis of saponin adjuvants from the soapbark tree.</title>
        <authorList>
            <person name="Reed J."/>
            <person name="Orme A."/>
            <person name="El-Demerdash A."/>
            <person name="Owen C."/>
            <person name="Martin L.B.B."/>
            <person name="Misra R.C."/>
            <person name="Kikuchi S."/>
            <person name="Rejzek M."/>
            <person name="Martin A.C."/>
            <person name="Harkess A."/>
            <person name="Leebens-Mack J."/>
            <person name="Louveau T."/>
            <person name="Stephenson M.J."/>
            <person name="Osbourn A."/>
        </authorList>
    </citation>
    <scope>NUCLEOTIDE SEQUENCE</scope>
    <source>
        <strain evidence="5">S10</strain>
    </source>
</reference>
<dbReference type="EMBL" id="JARAOO010000003">
    <property type="protein sequence ID" value="KAJ7975789.1"/>
    <property type="molecule type" value="Genomic_DNA"/>
</dbReference>
<comment type="subcellular location">
    <subcellularLocation>
        <location evidence="3">Mitochondrion</location>
    </subcellularLocation>
</comment>
<dbReference type="PANTHER" id="PTHR11741">
    <property type="entry name" value="ELONGATION FACTOR TS"/>
    <property type="match status" value="1"/>
</dbReference>
<sequence>MAIDKMVEGHLHKYFEEVVLLEQKFIINDAMSVKMGLDNLLKDVGLPMKIGSFFRMEVGEGIQRTVSRVWPSVCYYFIHMNLV</sequence>
<dbReference type="Proteomes" id="UP001163823">
    <property type="component" value="Chromosome 3"/>
</dbReference>
<dbReference type="EMBL" id="JARAOO010000003">
    <property type="protein sequence ID" value="KAJ7975788.1"/>
    <property type="molecule type" value="Genomic_DNA"/>
</dbReference>
<keyword evidence="6" id="KW-1185">Reference proteome</keyword>